<dbReference type="AlphaFoldDB" id="A0A391NW27"/>
<sequence length="173" mass="19609">AEREEIEAAIAYVDWDVIETLDTVEDLFNYLQTRGVEFTADSRGCYLFRGDLSHVNTEALEGKDNPTLKSLNASVLTRPTSLCLKNVLKASGDTVIYVHGVSINNQFGMAKRYSLYTNFNHTYKKYRQRITHSKDPRKSTSKPQLVVCDFGLTDTPLKWCRAAVSVIPAYEDF</sequence>
<evidence type="ECO:0000313" key="2">
    <source>
        <dbReference type="Proteomes" id="UP000265618"/>
    </source>
</evidence>
<organism evidence="1 2">
    <name type="scientific">Kipferlia bialata</name>
    <dbReference type="NCBI Taxonomy" id="797122"/>
    <lineage>
        <taxon>Eukaryota</taxon>
        <taxon>Metamonada</taxon>
        <taxon>Carpediemonas-like organisms</taxon>
        <taxon>Kipferlia</taxon>
    </lineage>
</organism>
<accession>A0A391NW27</accession>
<keyword evidence="2" id="KW-1185">Reference proteome</keyword>
<dbReference type="Proteomes" id="UP000265618">
    <property type="component" value="Unassembled WGS sequence"/>
</dbReference>
<feature type="non-terminal residue" evidence="1">
    <location>
        <position position="1"/>
    </location>
</feature>
<comment type="caution">
    <text evidence="1">The sequence shown here is derived from an EMBL/GenBank/DDBJ whole genome shotgun (WGS) entry which is preliminary data.</text>
</comment>
<protein>
    <submittedName>
        <fullName evidence="1">Uncharacterized protein</fullName>
    </submittedName>
</protein>
<gene>
    <name evidence="1" type="ORF">KIPB_016530</name>
</gene>
<name>A0A391NW27_9EUKA</name>
<proteinExistence type="predicted"/>
<evidence type="ECO:0000313" key="1">
    <source>
        <dbReference type="EMBL" id="GCA65207.1"/>
    </source>
</evidence>
<dbReference type="EMBL" id="BDIP01010169">
    <property type="protein sequence ID" value="GCA65207.1"/>
    <property type="molecule type" value="Genomic_DNA"/>
</dbReference>
<reference evidence="1 2" key="1">
    <citation type="journal article" date="2018" name="PLoS ONE">
        <title>The draft genome of Kipferlia bialata reveals reductive genome evolution in fornicate parasites.</title>
        <authorList>
            <person name="Tanifuji G."/>
            <person name="Takabayashi S."/>
            <person name="Kume K."/>
            <person name="Takagi M."/>
            <person name="Nakayama T."/>
            <person name="Kamikawa R."/>
            <person name="Inagaki Y."/>
            <person name="Hashimoto T."/>
        </authorList>
    </citation>
    <scope>NUCLEOTIDE SEQUENCE [LARGE SCALE GENOMIC DNA]</scope>
    <source>
        <strain evidence="1">NY0173</strain>
    </source>
</reference>